<dbReference type="Proteomes" id="UP000011708">
    <property type="component" value="Chromosome"/>
</dbReference>
<proteinExistence type="predicted"/>
<dbReference type="PATRIC" id="fig|999431.4.peg.135"/>
<gene>
    <name evidence="2" type="ORF">HMPREF9725_00133</name>
</gene>
<sequence>MISYKNNIFSDKQNKKDEDPFKIKFVKKSKDDMRLILKAIKKTAYRKNKLASSEANYLRSGFSSKGKLGTSNPYKQLCVIKFRHGTKKTNHREFLKTYMPQKNKEDVKEKPIFFGDDIEDYEKNMTDKHFKFIISPDNQDVDLKVLTETLVKQMNSVMDSDLYWVAAQHNDTAHKHVHLLINGRDKNGRYINKIDKALIKGTLREMAQNLCTKMVGERTEEEIINYRNKEYTKNRITRLDKVINGQVNKNYTDVIFTKKIKTFDENVRKRLDYLISLGLAKKSKKNYLLQEDWFESLEAVGRFNTFLEAKNIYSFKNKKFKLYKESDKNIQTGTVLKIYNMNDENVWNNAAVIETDNEILYLPMYKKIDTNLLNKKVDIVDNKDKASNISLKNVELKIRE</sequence>
<dbReference type="RefSeq" id="WP_002686857.1">
    <property type="nucleotide sequence ID" value="NZ_CM001794.1"/>
</dbReference>
<dbReference type="EMBL" id="AGDW01000001">
    <property type="protein sequence ID" value="EMB34594.1"/>
    <property type="molecule type" value="Genomic_DNA"/>
</dbReference>
<reference evidence="2" key="1">
    <citation type="submission" date="2012-01" db="EMBL/GenBank/DDBJ databases">
        <title>The Genome Sequence of Treponema denticola H1-T.</title>
        <authorList>
            <consortium name="The Broad Institute Genome Sequencing Platform"/>
            <person name="Earl A."/>
            <person name="Ward D."/>
            <person name="Feldgarden M."/>
            <person name="Gevers D."/>
            <person name="Blanton J.M."/>
            <person name="Fenno C.J."/>
            <person name="Baranova O.V."/>
            <person name="Mathney J."/>
            <person name="Dewhirst F.E."/>
            <person name="Izard J."/>
            <person name="Young S.K."/>
            <person name="Zeng Q."/>
            <person name="Gargeya S."/>
            <person name="Fitzgerald M."/>
            <person name="Haas B."/>
            <person name="Abouelleil A."/>
            <person name="Alvarado L."/>
            <person name="Arachchi H.M."/>
            <person name="Berlin A."/>
            <person name="Chapman S.B."/>
            <person name="Gearin G."/>
            <person name="Goldberg J."/>
            <person name="Griggs A."/>
            <person name="Gujja S."/>
            <person name="Hansen M."/>
            <person name="Heiman D."/>
            <person name="Howarth C."/>
            <person name="Larimer J."/>
            <person name="Lui A."/>
            <person name="MacDonald P.J.P."/>
            <person name="McCowen C."/>
            <person name="Montmayeur A."/>
            <person name="Murphy C."/>
            <person name="Neiman D."/>
            <person name="Pearson M."/>
            <person name="Priest M."/>
            <person name="Roberts A."/>
            <person name="Saif S."/>
            <person name="Shea T."/>
            <person name="Sisk P."/>
            <person name="Stolte C."/>
            <person name="Sykes S."/>
            <person name="Wortman J."/>
            <person name="Nusbaum C."/>
            <person name="Birren B."/>
        </authorList>
    </citation>
    <scope>NUCLEOTIDE SEQUENCE [LARGE SCALE GENOMIC DNA]</scope>
    <source>
        <strain evidence="2">H1-T</strain>
    </source>
</reference>
<accession>M2CK13</accession>
<protein>
    <recommendedName>
        <fullName evidence="1">MobA/VirD2-like nuclease domain-containing protein</fullName>
    </recommendedName>
</protein>
<evidence type="ECO:0000313" key="2">
    <source>
        <dbReference type="EMBL" id="EMB34594.1"/>
    </source>
</evidence>
<dbReference type="InterPro" id="IPR005094">
    <property type="entry name" value="Endonuclease_MobA/VirD2"/>
</dbReference>
<feature type="domain" description="MobA/VirD2-like nuclease" evidence="1">
    <location>
        <begin position="116"/>
        <end position="213"/>
    </location>
</feature>
<comment type="caution">
    <text evidence="2">The sequence shown here is derived from an EMBL/GenBank/DDBJ whole genome shotgun (WGS) entry which is preliminary data.</text>
</comment>
<organism evidence="2">
    <name type="scientific">Treponema denticola H1-T</name>
    <dbReference type="NCBI Taxonomy" id="999431"/>
    <lineage>
        <taxon>Bacteria</taxon>
        <taxon>Pseudomonadati</taxon>
        <taxon>Spirochaetota</taxon>
        <taxon>Spirochaetia</taxon>
        <taxon>Spirochaetales</taxon>
        <taxon>Treponemataceae</taxon>
        <taxon>Treponema</taxon>
    </lineage>
</organism>
<dbReference type="HOGENOM" id="CLU_707756_0_0_12"/>
<evidence type="ECO:0000259" key="1">
    <source>
        <dbReference type="Pfam" id="PF03432"/>
    </source>
</evidence>
<dbReference type="Pfam" id="PF03432">
    <property type="entry name" value="Relaxase"/>
    <property type="match status" value="1"/>
</dbReference>
<dbReference type="AlphaFoldDB" id="M2CK13"/>
<name>M2CK13_TREDN</name>